<evidence type="ECO:0000313" key="1">
    <source>
        <dbReference type="EMBL" id="GJN42646.1"/>
    </source>
</evidence>
<evidence type="ECO:0000313" key="2">
    <source>
        <dbReference type="Proteomes" id="UP001054925"/>
    </source>
</evidence>
<name>A0AAV5GAU8_CORAM</name>
<organism evidence="1 2">
    <name type="scientific">Corynebacterium ammoniagenes</name>
    <name type="common">Brevibacterium ammoniagenes</name>
    <dbReference type="NCBI Taxonomy" id="1697"/>
    <lineage>
        <taxon>Bacteria</taxon>
        <taxon>Bacillati</taxon>
        <taxon>Actinomycetota</taxon>
        <taxon>Actinomycetes</taxon>
        <taxon>Mycobacteriales</taxon>
        <taxon>Corynebacteriaceae</taxon>
        <taxon>Corynebacterium</taxon>
    </lineage>
</organism>
<dbReference type="AlphaFoldDB" id="A0AAV5GAU8"/>
<proteinExistence type="predicted"/>
<sequence>MPHHIISSTLSSSSDLVPDITALLSASNFTIVDVSTGKAIRSGFAFVTDPDPVYRAAETTEREVAIALDVLRHEQASHLAVCPRLDGAFDFLAVALTDRREEAIEATLSTGFSSYFNATTRRTTTVRHNFADE</sequence>
<comment type="caution">
    <text evidence="1">The sequence shown here is derived from an EMBL/GenBank/DDBJ whole genome shotgun (WGS) entry which is preliminary data.</text>
</comment>
<dbReference type="Proteomes" id="UP001054925">
    <property type="component" value="Unassembled WGS sequence"/>
</dbReference>
<reference evidence="1" key="1">
    <citation type="submission" date="2021-12" db="EMBL/GenBank/DDBJ databases">
        <title>Draft genome sequence of Corynebacterium ammoniagenes strain T-723.</title>
        <authorList>
            <person name="Matsuzawa M."/>
            <person name="Hiratani M."/>
            <person name="Abe I."/>
            <person name="Tsuji Y."/>
            <person name="Nakamura J."/>
        </authorList>
    </citation>
    <scope>NUCLEOTIDE SEQUENCE</scope>
    <source>
        <strain evidence="1">T-723</strain>
    </source>
</reference>
<gene>
    <name evidence="1" type="ORF">CAT723_11250</name>
</gene>
<accession>A0AAV5GAU8</accession>
<dbReference type="EMBL" id="BQKK01000002">
    <property type="protein sequence ID" value="GJN42646.1"/>
    <property type="molecule type" value="Genomic_DNA"/>
</dbReference>
<protein>
    <submittedName>
        <fullName evidence="1">Uncharacterized protein</fullName>
    </submittedName>
</protein>